<dbReference type="RefSeq" id="WP_045828794.1">
    <property type="nucleotide sequence ID" value="NZ_JZRB01000014.1"/>
</dbReference>
<protein>
    <recommendedName>
        <fullName evidence="5">Glycoside hydrolase family 5 domain-containing protein</fullName>
    </recommendedName>
</protein>
<evidence type="ECO:0000256" key="3">
    <source>
        <dbReference type="RuleBase" id="RU361153"/>
    </source>
</evidence>
<keyword evidence="7" id="KW-1185">Reference proteome</keyword>
<dbReference type="PANTHER" id="PTHR34142">
    <property type="entry name" value="ENDO-BETA-1,4-GLUCANASE A"/>
    <property type="match status" value="1"/>
</dbReference>
<dbReference type="PATRIC" id="fig|345309.4.peg.550"/>
<keyword evidence="4" id="KW-0732">Signal</keyword>
<dbReference type="SUPFAM" id="SSF51445">
    <property type="entry name" value="(Trans)glycosidases"/>
    <property type="match status" value="1"/>
</dbReference>
<dbReference type="GO" id="GO:0004553">
    <property type="term" value="F:hydrolase activity, hydrolyzing O-glycosyl compounds"/>
    <property type="evidence" value="ECO:0007669"/>
    <property type="project" value="InterPro"/>
</dbReference>
<keyword evidence="1 3" id="KW-0378">Hydrolase</keyword>
<dbReference type="AlphaFoldDB" id="A0A0F3KXM6"/>
<keyword evidence="2 3" id="KW-0326">Glycosidase</keyword>
<reference evidence="6 7" key="1">
    <citation type="submission" date="2015-03" db="EMBL/GenBank/DDBJ databases">
        <title>Draft genome sequence of Luteibacter yeojuensis strain SU11.</title>
        <authorList>
            <person name="Sulaiman J."/>
            <person name="Priya K."/>
            <person name="Chan K.-G."/>
        </authorList>
    </citation>
    <scope>NUCLEOTIDE SEQUENCE [LARGE SCALE GENOMIC DNA]</scope>
    <source>
        <strain evidence="6 7">SU11</strain>
    </source>
</reference>
<evidence type="ECO:0000259" key="5">
    <source>
        <dbReference type="Pfam" id="PF00150"/>
    </source>
</evidence>
<accession>A0A0F3KXM6</accession>
<dbReference type="EMBL" id="JZRB01000014">
    <property type="protein sequence ID" value="KJV35697.1"/>
    <property type="molecule type" value="Genomic_DNA"/>
</dbReference>
<evidence type="ECO:0000256" key="2">
    <source>
        <dbReference type="ARBA" id="ARBA00023295"/>
    </source>
</evidence>
<comment type="caution">
    <text evidence="6">The sequence shown here is derived from an EMBL/GenBank/DDBJ whole genome shotgun (WGS) entry which is preliminary data.</text>
</comment>
<feature type="signal peptide" evidence="4">
    <location>
        <begin position="1"/>
        <end position="22"/>
    </location>
</feature>
<dbReference type="GO" id="GO:0009251">
    <property type="term" value="P:glucan catabolic process"/>
    <property type="evidence" value="ECO:0007669"/>
    <property type="project" value="TreeGrafter"/>
</dbReference>
<dbReference type="Pfam" id="PF00150">
    <property type="entry name" value="Cellulase"/>
    <property type="match status" value="1"/>
</dbReference>
<name>A0A0F3KXM6_9GAMM</name>
<evidence type="ECO:0000256" key="1">
    <source>
        <dbReference type="ARBA" id="ARBA00022801"/>
    </source>
</evidence>
<feature type="chain" id="PRO_5002463359" description="Glycoside hydrolase family 5 domain-containing protein" evidence="4">
    <location>
        <begin position="23"/>
        <end position="345"/>
    </location>
</feature>
<dbReference type="PANTHER" id="PTHR34142:SF1">
    <property type="entry name" value="GLYCOSIDE HYDROLASE FAMILY 5 DOMAIN-CONTAINING PROTEIN"/>
    <property type="match status" value="1"/>
</dbReference>
<evidence type="ECO:0000256" key="4">
    <source>
        <dbReference type="SAM" id="SignalP"/>
    </source>
</evidence>
<dbReference type="InterPro" id="IPR017853">
    <property type="entry name" value="GH"/>
</dbReference>
<comment type="similarity">
    <text evidence="3">Belongs to the glycosyl hydrolase 5 (cellulase A) family.</text>
</comment>
<evidence type="ECO:0000313" key="6">
    <source>
        <dbReference type="EMBL" id="KJV35697.1"/>
    </source>
</evidence>
<gene>
    <name evidence="6" type="ORF">VI08_06745</name>
</gene>
<proteinExistence type="inferred from homology"/>
<organism evidence="6 7">
    <name type="scientific">Luteibacter yeojuensis</name>
    <dbReference type="NCBI Taxonomy" id="345309"/>
    <lineage>
        <taxon>Bacteria</taxon>
        <taxon>Pseudomonadati</taxon>
        <taxon>Pseudomonadota</taxon>
        <taxon>Gammaproteobacteria</taxon>
        <taxon>Lysobacterales</taxon>
        <taxon>Rhodanobacteraceae</taxon>
        <taxon>Luteibacter</taxon>
    </lineage>
</organism>
<evidence type="ECO:0000313" key="7">
    <source>
        <dbReference type="Proteomes" id="UP000033651"/>
    </source>
</evidence>
<feature type="domain" description="Glycoside hydrolase family 5" evidence="5">
    <location>
        <begin position="71"/>
        <end position="299"/>
    </location>
</feature>
<sequence>MPPVYRPLVAAALTLAALQAHAEVEVRDGHLLRNGRPWAPHGVVQIAFVAPPAAQAGVFAEAYQHYRPSDYASMRKHGIDAVRMQVSQPGLEQGGPLFDPRFRAQVIDAVHAARAAGLVVMLSVQDEEQSGENPKTVANLPNEHTRAVWRSMAPEFRTDKGVMYELLNEPQLRASALNWQLWADAMNQAIAVVRGEGAENVIVADGLNVAERLSGAPELNDRLRQVVYASHPYAHDRDGQTEPSWDMKFGDFARTHPVVVTEWAPVPKFYCDGGTPAYAKAFLDYIDQRGIGIMAYGWDFSGPRFGSMFHGFPPALSTFQGKQCGDPGFGPGEMLERRYTQAGTP</sequence>
<dbReference type="InterPro" id="IPR001547">
    <property type="entry name" value="Glyco_hydro_5"/>
</dbReference>
<dbReference type="Proteomes" id="UP000033651">
    <property type="component" value="Unassembled WGS sequence"/>
</dbReference>
<dbReference type="Gene3D" id="3.20.20.80">
    <property type="entry name" value="Glycosidases"/>
    <property type="match status" value="1"/>
</dbReference>